<accession>V4B162</accession>
<evidence type="ECO:0000313" key="2">
    <source>
        <dbReference type="EMBL" id="ESP04033.1"/>
    </source>
</evidence>
<feature type="transmembrane region" description="Helical" evidence="1">
    <location>
        <begin position="164"/>
        <end position="185"/>
    </location>
</feature>
<organism evidence="2 3">
    <name type="scientific">Lottia gigantea</name>
    <name type="common">Giant owl limpet</name>
    <dbReference type="NCBI Taxonomy" id="225164"/>
    <lineage>
        <taxon>Eukaryota</taxon>
        <taxon>Metazoa</taxon>
        <taxon>Spiralia</taxon>
        <taxon>Lophotrochozoa</taxon>
        <taxon>Mollusca</taxon>
        <taxon>Gastropoda</taxon>
        <taxon>Patellogastropoda</taxon>
        <taxon>Lottioidea</taxon>
        <taxon>Lottiidae</taxon>
        <taxon>Lottia</taxon>
    </lineage>
</organism>
<proteinExistence type="predicted"/>
<dbReference type="PANTHER" id="PTHR34262:SF1">
    <property type="entry name" value="TRANSMEMBRANE PROTEIN 220"/>
    <property type="match status" value="1"/>
</dbReference>
<feature type="transmembrane region" description="Helical" evidence="1">
    <location>
        <begin position="134"/>
        <end position="152"/>
    </location>
</feature>
<keyword evidence="1" id="KW-0472">Membrane</keyword>
<reference evidence="2 3" key="1">
    <citation type="journal article" date="2013" name="Nature">
        <title>Insights into bilaterian evolution from three spiralian genomes.</title>
        <authorList>
            <person name="Simakov O."/>
            <person name="Marletaz F."/>
            <person name="Cho S.J."/>
            <person name="Edsinger-Gonzales E."/>
            <person name="Havlak P."/>
            <person name="Hellsten U."/>
            <person name="Kuo D.H."/>
            <person name="Larsson T."/>
            <person name="Lv J."/>
            <person name="Arendt D."/>
            <person name="Savage R."/>
            <person name="Osoegawa K."/>
            <person name="de Jong P."/>
            <person name="Grimwood J."/>
            <person name="Chapman J.A."/>
            <person name="Shapiro H."/>
            <person name="Aerts A."/>
            <person name="Otillar R.P."/>
            <person name="Terry A.Y."/>
            <person name="Boore J.L."/>
            <person name="Grigoriev I.V."/>
            <person name="Lindberg D.R."/>
            <person name="Seaver E.C."/>
            <person name="Weisblat D.A."/>
            <person name="Putnam N.H."/>
            <person name="Rokhsar D.S."/>
        </authorList>
    </citation>
    <scope>NUCLEOTIDE SEQUENCE [LARGE SCALE GENOMIC DNA]</scope>
</reference>
<keyword evidence="1" id="KW-0812">Transmembrane</keyword>
<feature type="transmembrane region" description="Helical" evidence="1">
    <location>
        <begin position="61"/>
        <end position="80"/>
    </location>
</feature>
<name>V4B162_LOTGI</name>
<sequence length="203" mass="23022">MNKVAVNSMSNSKPNILYNPLFEPVDSQYTARRMVVWKLINMIMSVFFLLAAVANVNDYDWYIWVPIYSIPAFFSIFLVLKPALINNSVYNISVSTVLVMYSGYFIYLIVVFLQTIQNSKAVNNPLIHEEGRETVGMFIILLWLVISRFTSLGRPEPIQGNKGLLNGLLVLTISLAVLPIMAWAVCFIGDNHKHIGHCNGMFR</sequence>
<gene>
    <name evidence="2" type="ORF">LOTGIDRAFT_230291</name>
</gene>
<dbReference type="OMA" id="WAPALWR"/>
<evidence type="ECO:0008006" key="4">
    <source>
        <dbReference type="Google" id="ProtNLM"/>
    </source>
</evidence>
<dbReference type="EMBL" id="KB199905">
    <property type="protein sequence ID" value="ESP04033.1"/>
    <property type="molecule type" value="Genomic_DNA"/>
</dbReference>
<feature type="transmembrane region" description="Helical" evidence="1">
    <location>
        <begin position="92"/>
        <end position="114"/>
    </location>
</feature>
<dbReference type="HOGENOM" id="CLU_1490850_0_0_1"/>
<keyword evidence="1" id="KW-1133">Transmembrane helix</keyword>
<evidence type="ECO:0000256" key="1">
    <source>
        <dbReference type="SAM" id="Phobius"/>
    </source>
</evidence>
<evidence type="ECO:0000313" key="3">
    <source>
        <dbReference type="Proteomes" id="UP000030746"/>
    </source>
</evidence>
<dbReference type="AlphaFoldDB" id="V4B162"/>
<dbReference type="PANTHER" id="PTHR34262">
    <property type="entry name" value="TRANSMEMBRANE PROTEIN 220"/>
    <property type="match status" value="1"/>
</dbReference>
<protein>
    <recommendedName>
        <fullName evidence="4">Transmembrane protein 220</fullName>
    </recommendedName>
</protein>
<dbReference type="CTD" id="20248257"/>
<dbReference type="KEGG" id="lgi:LOTGIDRAFT_230291"/>
<feature type="transmembrane region" description="Helical" evidence="1">
    <location>
        <begin position="35"/>
        <end position="55"/>
    </location>
</feature>
<dbReference type="InterPro" id="IPR029377">
    <property type="entry name" value="TMEM220"/>
</dbReference>
<dbReference type="GeneID" id="20248257"/>
<dbReference type="Pfam" id="PF15071">
    <property type="entry name" value="TMEM220"/>
    <property type="match status" value="1"/>
</dbReference>
<keyword evidence="3" id="KW-1185">Reference proteome</keyword>
<dbReference type="OrthoDB" id="9924288at2759"/>
<dbReference type="Proteomes" id="UP000030746">
    <property type="component" value="Unassembled WGS sequence"/>
</dbReference>
<dbReference type="RefSeq" id="XP_009045515.1">
    <property type="nucleotide sequence ID" value="XM_009047267.1"/>
</dbReference>